<dbReference type="GO" id="GO:0003743">
    <property type="term" value="F:translation initiation factor activity"/>
    <property type="evidence" value="ECO:0007669"/>
    <property type="project" value="UniProtKB-KW"/>
</dbReference>
<dbReference type="STRING" id="48709.A0A1D2MPC5"/>
<dbReference type="EMBL" id="LJIJ01000733">
    <property type="protein sequence ID" value="ODM94929.1"/>
    <property type="molecule type" value="Genomic_DNA"/>
</dbReference>
<organism evidence="7 8">
    <name type="scientific">Orchesella cincta</name>
    <name type="common">Springtail</name>
    <name type="synonym">Podura cincta</name>
    <dbReference type="NCBI Taxonomy" id="48709"/>
    <lineage>
        <taxon>Eukaryota</taxon>
        <taxon>Metazoa</taxon>
        <taxon>Ecdysozoa</taxon>
        <taxon>Arthropoda</taxon>
        <taxon>Hexapoda</taxon>
        <taxon>Collembola</taxon>
        <taxon>Entomobryomorpha</taxon>
        <taxon>Entomobryoidea</taxon>
        <taxon>Orchesellidae</taxon>
        <taxon>Orchesellinae</taxon>
        <taxon>Orchesella</taxon>
    </lineage>
</organism>
<dbReference type="Pfam" id="PF00628">
    <property type="entry name" value="PHD"/>
    <property type="match status" value="1"/>
</dbReference>
<evidence type="ECO:0000256" key="5">
    <source>
        <dbReference type="SAM" id="MobiDB-lite"/>
    </source>
</evidence>
<gene>
    <name evidence="7" type="ORF">Ocin01_11762</name>
</gene>
<feature type="compositionally biased region" description="Polar residues" evidence="5">
    <location>
        <begin position="412"/>
        <end position="438"/>
    </location>
</feature>
<dbReference type="CDD" id="cd15522">
    <property type="entry name" value="PHD_TAF3"/>
    <property type="match status" value="1"/>
</dbReference>
<keyword evidence="1" id="KW-0479">Metal-binding</keyword>
<keyword evidence="2 4" id="KW-0863">Zinc-finger</keyword>
<dbReference type="PROSITE" id="PS50016">
    <property type="entry name" value="ZF_PHD_2"/>
    <property type="match status" value="1"/>
</dbReference>
<keyword evidence="3" id="KW-0862">Zinc</keyword>
<evidence type="ECO:0000313" key="7">
    <source>
        <dbReference type="EMBL" id="ODM94929.1"/>
    </source>
</evidence>
<dbReference type="PANTHER" id="PTHR46452:SF1">
    <property type="entry name" value="TRANSCRIPTION INITIATION FACTOR TFIID SUBUNIT 3"/>
    <property type="match status" value="1"/>
</dbReference>
<dbReference type="InterPro" id="IPR011011">
    <property type="entry name" value="Znf_FYVE_PHD"/>
</dbReference>
<comment type="caution">
    <text evidence="7">The sequence shown here is derived from an EMBL/GenBank/DDBJ whole genome shotgun (WGS) entry which is preliminary data.</text>
</comment>
<feature type="compositionally biased region" description="Basic residues" evidence="5">
    <location>
        <begin position="441"/>
        <end position="451"/>
    </location>
</feature>
<evidence type="ECO:0000256" key="1">
    <source>
        <dbReference type="ARBA" id="ARBA00022723"/>
    </source>
</evidence>
<dbReference type="InterPro" id="IPR013083">
    <property type="entry name" value="Znf_RING/FYVE/PHD"/>
</dbReference>
<keyword evidence="7" id="KW-0648">Protein biosynthesis</keyword>
<name>A0A1D2MPC5_ORCCI</name>
<dbReference type="PANTHER" id="PTHR46452">
    <property type="entry name" value="TRANSCRIPTION INITIATION FACTOR TFIID SUBUNIT 3"/>
    <property type="match status" value="1"/>
</dbReference>
<dbReference type="PROSITE" id="PS01359">
    <property type="entry name" value="ZF_PHD_1"/>
    <property type="match status" value="1"/>
</dbReference>
<evidence type="ECO:0000259" key="6">
    <source>
        <dbReference type="PROSITE" id="PS50016"/>
    </source>
</evidence>
<dbReference type="OMA" id="HIETYEA"/>
<dbReference type="InterPro" id="IPR019787">
    <property type="entry name" value="Znf_PHD-finger"/>
</dbReference>
<evidence type="ECO:0000256" key="4">
    <source>
        <dbReference type="PROSITE-ProRule" id="PRU00146"/>
    </source>
</evidence>
<proteinExistence type="predicted"/>
<dbReference type="OrthoDB" id="10002605at2759"/>
<dbReference type="SMART" id="SM00249">
    <property type="entry name" value="PHD"/>
    <property type="match status" value="1"/>
</dbReference>
<dbReference type="SUPFAM" id="SSF57903">
    <property type="entry name" value="FYVE/PHD zinc finger"/>
    <property type="match status" value="1"/>
</dbReference>
<dbReference type="AlphaFoldDB" id="A0A1D2MPC5"/>
<dbReference type="InterPro" id="IPR019786">
    <property type="entry name" value="Zinc_finger_PHD-type_CS"/>
</dbReference>
<feature type="domain" description="PHD-type" evidence="6">
    <location>
        <begin position="494"/>
        <end position="547"/>
    </location>
</feature>
<evidence type="ECO:0000256" key="2">
    <source>
        <dbReference type="ARBA" id="ARBA00022771"/>
    </source>
</evidence>
<dbReference type="InterPro" id="IPR001965">
    <property type="entry name" value="Znf_PHD"/>
</dbReference>
<feature type="region of interest" description="Disordered" evidence="5">
    <location>
        <begin position="242"/>
        <end position="329"/>
    </location>
</feature>
<evidence type="ECO:0000256" key="3">
    <source>
        <dbReference type="ARBA" id="ARBA00022833"/>
    </source>
</evidence>
<feature type="compositionally biased region" description="Low complexity" evidence="5">
    <location>
        <begin position="370"/>
        <end position="380"/>
    </location>
</feature>
<dbReference type="GO" id="GO:0005669">
    <property type="term" value="C:transcription factor TFIID complex"/>
    <property type="evidence" value="ECO:0007669"/>
    <property type="project" value="TreeGrafter"/>
</dbReference>
<sequence length="565" mass="61208">MSGLTKHKLAQHPQLTMMTDKEITHQFRNNNISITRIHKETNAVPSVINHNPSPFRKTTTSTAQSINARRAEVKMMKSAEGHGRMKVPARGDARIKVGASATIESLVMSSLEVDDDTTDWQKWTPVHREREIVSPEGGGNINIITASVAERATSAFRITPEARAGTKGMKQAPQAQARKSVPPMYRISDVAAPKNGKRPTTSVSAISTAQRTPAAGLRAAAPAGNSSAVAGIMKNLGKMKSMNQAATSRPNPKVISLASRPPVAPPPKKSPLPVVQQVSAQPYRVSKPPQVSKSKGKIMPRNAFNNALPKPGVGMGQPRPPHLENEQDFDDGLNEEEYAFINPPELVEEPPQLSPPKPSPTASIPQKSQNGNGAKAAGGKIVAPKSLSSNRFNPIDAKSKSTPPPPAATTARNGNSVKASNNSPVTTSGKTNGKQQPTKVIAKKSTPKKKNSAAEENEIFKKIKKHVPNMPGTDYDMPRLDAVGTYSTQAGSQVWVCLVCEEQEQEQSSRDMICCDGCEDWYHWGCVGITKSFPEDQPWFCKRCIFNYSKNPAKDFPKLFSNAKR</sequence>
<keyword evidence="8" id="KW-1185">Reference proteome</keyword>
<dbReference type="Proteomes" id="UP000094527">
    <property type="component" value="Unassembled WGS sequence"/>
</dbReference>
<dbReference type="Gene3D" id="3.30.40.10">
    <property type="entry name" value="Zinc/RING finger domain, C3HC4 (zinc finger)"/>
    <property type="match status" value="1"/>
</dbReference>
<evidence type="ECO:0000313" key="8">
    <source>
        <dbReference type="Proteomes" id="UP000094527"/>
    </source>
</evidence>
<protein>
    <submittedName>
        <fullName evidence="7">Transcription initiation factor TFIID subunit 3</fullName>
    </submittedName>
</protein>
<dbReference type="GO" id="GO:0002039">
    <property type="term" value="F:p53 binding"/>
    <property type="evidence" value="ECO:0007669"/>
    <property type="project" value="TreeGrafter"/>
</dbReference>
<accession>A0A1D2MPC5</accession>
<dbReference type="GO" id="GO:0008270">
    <property type="term" value="F:zinc ion binding"/>
    <property type="evidence" value="ECO:0007669"/>
    <property type="project" value="UniProtKB-KW"/>
</dbReference>
<reference evidence="7 8" key="1">
    <citation type="journal article" date="2016" name="Genome Biol. Evol.">
        <title>Gene Family Evolution Reflects Adaptation to Soil Environmental Stressors in the Genome of the Collembolan Orchesella cincta.</title>
        <authorList>
            <person name="Faddeeva-Vakhrusheva A."/>
            <person name="Derks M.F."/>
            <person name="Anvar S.Y."/>
            <person name="Agamennone V."/>
            <person name="Suring W."/>
            <person name="Smit S."/>
            <person name="van Straalen N.M."/>
            <person name="Roelofs D."/>
        </authorList>
    </citation>
    <scope>NUCLEOTIDE SEQUENCE [LARGE SCALE GENOMIC DNA]</scope>
    <source>
        <tissue evidence="7">Mixed pool</tissue>
    </source>
</reference>
<dbReference type="GO" id="GO:0045944">
    <property type="term" value="P:positive regulation of transcription by RNA polymerase II"/>
    <property type="evidence" value="ECO:0007669"/>
    <property type="project" value="TreeGrafter"/>
</dbReference>
<keyword evidence="7" id="KW-0396">Initiation factor</keyword>
<feature type="region of interest" description="Disordered" evidence="5">
    <location>
        <begin position="346"/>
        <end position="455"/>
    </location>
</feature>